<dbReference type="EMBL" id="CAGKOT010000009">
    <property type="protein sequence ID" value="CAB5354310.1"/>
    <property type="molecule type" value="Genomic_DNA"/>
</dbReference>
<gene>
    <name evidence="1" type="ORF">CHRIB12_LOCUS5846</name>
</gene>
<organism evidence="1 2">
    <name type="scientific">Rhizophagus irregularis</name>
    <dbReference type="NCBI Taxonomy" id="588596"/>
    <lineage>
        <taxon>Eukaryota</taxon>
        <taxon>Fungi</taxon>
        <taxon>Fungi incertae sedis</taxon>
        <taxon>Mucoromycota</taxon>
        <taxon>Glomeromycotina</taxon>
        <taxon>Glomeromycetes</taxon>
        <taxon>Glomerales</taxon>
        <taxon>Glomeraceae</taxon>
        <taxon>Rhizophagus</taxon>
    </lineage>
</organism>
<dbReference type="AlphaFoldDB" id="A0A915YZ58"/>
<proteinExistence type="predicted"/>
<evidence type="ECO:0000313" key="2">
    <source>
        <dbReference type="Proteomes" id="UP000684084"/>
    </source>
</evidence>
<comment type="caution">
    <text evidence="1">The sequence shown here is derived from an EMBL/GenBank/DDBJ whole genome shotgun (WGS) entry which is preliminary data.</text>
</comment>
<sequence length="66" mass="7825">MKIKCFNFNCDLIIFYTIYFATERLQKDISRCKILRKLKAHHGHNAINDPNILRELEAHRGHSLQS</sequence>
<accession>A0A915YZ58</accession>
<protein>
    <submittedName>
        <fullName evidence="1">Uncharacterized protein</fullName>
    </submittedName>
</protein>
<reference evidence="1" key="1">
    <citation type="submission" date="2020-05" db="EMBL/GenBank/DDBJ databases">
        <authorList>
            <person name="Rincon C."/>
            <person name="Sanders R I."/>
            <person name="Robbins C."/>
            <person name="Chaturvedi A."/>
        </authorList>
    </citation>
    <scope>NUCLEOTIDE SEQUENCE</scope>
    <source>
        <strain evidence="1">CHB12</strain>
    </source>
</reference>
<name>A0A915YZ58_9GLOM</name>
<evidence type="ECO:0000313" key="1">
    <source>
        <dbReference type="EMBL" id="CAB5354310.1"/>
    </source>
</evidence>
<dbReference type="Proteomes" id="UP000684084">
    <property type="component" value="Unassembled WGS sequence"/>
</dbReference>
<dbReference type="OrthoDB" id="10270669at2759"/>